<dbReference type="AlphaFoldDB" id="A0A558A3E0"/>
<dbReference type="SMART" id="SM00554">
    <property type="entry name" value="FAS1"/>
    <property type="match status" value="1"/>
</dbReference>
<name>A0A558A3E0_9PSEU</name>
<feature type="chain" id="PRO_5038951227" evidence="2">
    <location>
        <begin position="21"/>
        <end position="223"/>
    </location>
</feature>
<dbReference type="PANTHER" id="PTHR10900:SF77">
    <property type="entry name" value="FI19380P1"/>
    <property type="match status" value="1"/>
</dbReference>
<dbReference type="EMBL" id="VJZA01000056">
    <property type="protein sequence ID" value="TVT18757.1"/>
    <property type="molecule type" value="Genomic_DNA"/>
</dbReference>
<dbReference type="RefSeq" id="WP_144642642.1">
    <property type="nucleotide sequence ID" value="NZ_BNAX01000001.1"/>
</dbReference>
<dbReference type="Proteomes" id="UP000318578">
    <property type="component" value="Unassembled WGS sequence"/>
</dbReference>
<keyword evidence="2" id="KW-0732">Signal</keyword>
<evidence type="ECO:0000259" key="3">
    <source>
        <dbReference type="PROSITE" id="PS50213"/>
    </source>
</evidence>
<dbReference type="GO" id="GO:0005615">
    <property type="term" value="C:extracellular space"/>
    <property type="evidence" value="ECO:0007669"/>
    <property type="project" value="TreeGrafter"/>
</dbReference>
<feature type="domain" description="FAS1" evidence="3">
    <location>
        <begin position="85"/>
        <end position="217"/>
    </location>
</feature>
<organism evidence="4 5">
    <name type="scientific">Amycolatopsis acidiphila</name>
    <dbReference type="NCBI Taxonomy" id="715473"/>
    <lineage>
        <taxon>Bacteria</taxon>
        <taxon>Bacillati</taxon>
        <taxon>Actinomycetota</taxon>
        <taxon>Actinomycetes</taxon>
        <taxon>Pseudonocardiales</taxon>
        <taxon>Pseudonocardiaceae</taxon>
        <taxon>Amycolatopsis</taxon>
    </lineage>
</organism>
<dbReference type="Pfam" id="PF02469">
    <property type="entry name" value="Fasciclin"/>
    <property type="match status" value="1"/>
</dbReference>
<gene>
    <name evidence="4" type="ORF">FNH06_26580</name>
</gene>
<dbReference type="Gene3D" id="2.30.180.10">
    <property type="entry name" value="FAS1 domain"/>
    <property type="match status" value="1"/>
</dbReference>
<dbReference type="SUPFAM" id="SSF82153">
    <property type="entry name" value="FAS1 domain"/>
    <property type="match status" value="1"/>
</dbReference>
<evidence type="ECO:0000256" key="2">
    <source>
        <dbReference type="SAM" id="SignalP"/>
    </source>
</evidence>
<dbReference type="InterPro" id="IPR000782">
    <property type="entry name" value="FAS1_domain"/>
</dbReference>
<evidence type="ECO:0000313" key="4">
    <source>
        <dbReference type="EMBL" id="TVT18757.1"/>
    </source>
</evidence>
<dbReference type="GO" id="GO:0007155">
    <property type="term" value="P:cell adhesion"/>
    <property type="evidence" value="ECO:0007669"/>
    <property type="project" value="TreeGrafter"/>
</dbReference>
<dbReference type="GO" id="GO:0030198">
    <property type="term" value="P:extracellular matrix organization"/>
    <property type="evidence" value="ECO:0007669"/>
    <property type="project" value="TreeGrafter"/>
</dbReference>
<proteinExistence type="predicted"/>
<dbReference type="OrthoDB" id="9800666at2"/>
<dbReference type="GO" id="GO:0031012">
    <property type="term" value="C:extracellular matrix"/>
    <property type="evidence" value="ECO:0007669"/>
    <property type="project" value="TreeGrafter"/>
</dbReference>
<dbReference type="InterPro" id="IPR050904">
    <property type="entry name" value="Adhesion/Biosynth-related"/>
</dbReference>
<accession>A0A558A3E0</accession>
<comment type="caution">
    <text evidence="4">The sequence shown here is derived from an EMBL/GenBank/DDBJ whole genome shotgun (WGS) entry which is preliminary data.</text>
</comment>
<sequence length="223" mass="21948">MKTVRIAGAGFAAVAALSLAACGGGSSDSASSGGSSSAQMPPSSMPAPASAAMGTGVTTNSDVFGPACGQLPQGSAPGSLDSMGPQPVASAASTNPLLTKLVAAVKATNLVDTLNSQQAITVFAPADSAFNALGDAKFTQLAQNPSQLAPILQYHVLPQRYDAKGLEAAGTVQTLNTDGGPVKISGSGDDMTVNGAKVLCGNIPTKNATVFVIDTVLTPGTNK</sequence>
<reference evidence="4 5" key="1">
    <citation type="submission" date="2019-07" db="EMBL/GenBank/DDBJ databases">
        <title>New species of Amycolatopsis and Streptomyces.</title>
        <authorList>
            <person name="Duangmal K."/>
            <person name="Teo W.F.A."/>
            <person name="Lipun K."/>
        </authorList>
    </citation>
    <scope>NUCLEOTIDE SEQUENCE [LARGE SCALE GENOMIC DNA]</scope>
    <source>
        <strain evidence="4 5">JCM 30562</strain>
    </source>
</reference>
<dbReference type="PANTHER" id="PTHR10900">
    <property type="entry name" value="PERIOSTIN-RELATED"/>
    <property type="match status" value="1"/>
</dbReference>
<dbReference type="InterPro" id="IPR036378">
    <property type="entry name" value="FAS1_dom_sf"/>
</dbReference>
<evidence type="ECO:0000256" key="1">
    <source>
        <dbReference type="SAM" id="MobiDB-lite"/>
    </source>
</evidence>
<keyword evidence="5" id="KW-1185">Reference proteome</keyword>
<dbReference type="PROSITE" id="PS50213">
    <property type="entry name" value="FAS1"/>
    <property type="match status" value="1"/>
</dbReference>
<dbReference type="FunFam" id="2.30.180.10:FF:000032">
    <property type="entry name" value="Fasciclin domain-containing protein, putative"/>
    <property type="match status" value="1"/>
</dbReference>
<feature type="region of interest" description="Disordered" evidence="1">
    <location>
        <begin position="28"/>
        <end position="91"/>
    </location>
</feature>
<feature type="signal peptide" evidence="2">
    <location>
        <begin position="1"/>
        <end position="20"/>
    </location>
</feature>
<evidence type="ECO:0000313" key="5">
    <source>
        <dbReference type="Proteomes" id="UP000318578"/>
    </source>
</evidence>
<protein>
    <submittedName>
        <fullName evidence="4">Fasciclin domain-containing protein</fullName>
    </submittedName>
</protein>
<feature type="compositionally biased region" description="Low complexity" evidence="1">
    <location>
        <begin position="28"/>
        <end position="54"/>
    </location>
</feature>
<dbReference type="GO" id="GO:0050839">
    <property type="term" value="F:cell adhesion molecule binding"/>
    <property type="evidence" value="ECO:0007669"/>
    <property type="project" value="TreeGrafter"/>
</dbReference>
<dbReference type="PROSITE" id="PS51257">
    <property type="entry name" value="PROKAR_LIPOPROTEIN"/>
    <property type="match status" value="1"/>
</dbReference>